<dbReference type="STRING" id="1805376.AUK05_00620"/>
<feature type="domain" description="Glycosyl transferase family 1" evidence="2">
    <location>
        <begin position="204"/>
        <end position="356"/>
    </location>
</feature>
<sequence length="388" mass="44744">MIKNKKILINGVTLVSDGLFPHLLTKYRYFQSQGYQLYILCPDKIYPLNTIDDVYTYSKQQSFYKTLHSGNISKFTYIILALTENIKALVNIKKIIKSDFDIIYSQSSVLNLTLIPFILKIFRKKTIWATIFDNTVPLFDPGNPIVRLLAWIFFHFSLVLLRQADLIFVISEDLKNYLHKNGFKLRQLAVTGNAIETDTLRLAKKSPKYNYDSLYVGRINETKGIYDLLEVLKIITKTYPSFTLAIMGSGDSPTIKKFKEKINDYNLTRNVKFLGFQIGIKKYSIIKSSKTFIFLSQSKSESFGIALLEAVSCGLPAITYDLLPYRSLYKYHEIYSYPIGSIGEIAQKLIEIFKHKQFVNLPGKKLLGKYSWEHIGKLELDHINKILK</sequence>
<keyword evidence="1" id="KW-0808">Transferase</keyword>
<dbReference type="Pfam" id="PF00534">
    <property type="entry name" value="Glycos_transf_1"/>
    <property type="match status" value="1"/>
</dbReference>
<name>A0A1J5I0U3_9BACT</name>
<dbReference type="AlphaFoldDB" id="A0A1J5I0U3"/>
<gene>
    <name evidence="3" type="ORF">AUK05_00620</name>
</gene>
<dbReference type="InterPro" id="IPR001296">
    <property type="entry name" value="Glyco_trans_1"/>
</dbReference>
<dbReference type="GO" id="GO:0016757">
    <property type="term" value="F:glycosyltransferase activity"/>
    <property type="evidence" value="ECO:0007669"/>
    <property type="project" value="InterPro"/>
</dbReference>
<protein>
    <recommendedName>
        <fullName evidence="2">Glycosyl transferase family 1 domain-containing protein</fullName>
    </recommendedName>
</protein>
<evidence type="ECO:0000259" key="2">
    <source>
        <dbReference type="Pfam" id="PF00534"/>
    </source>
</evidence>
<accession>A0A1J5I0U3</accession>
<evidence type="ECO:0000313" key="3">
    <source>
        <dbReference type="EMBL" id="OIP87714.1"/>
    </source>
</evidence>
<evidence type="ECO:0000256" key="1">
    <source>
        <dbReference type="ARBA" id="ARBA00022679"/>
    </source>
</evidence>
<dbReference type="Proteomes" id="UP000182344">
    <property type="component" value="Unassembled WGS sequence"/>
</dbReference>
<comment type="caution">
    <text evidence="3">The sequence shown here is derived from an EMBL/GenBank/DDBJ whole genome shotgun (WGS) entry which is preliminary data.</text>
</comment>
<dbReference type="Gene3D" id="3.40.50.2000">
    <property type="entry name" value="Glycogen Phosphorylase B"/>
    <property type="match status" value="2"/>
</dbReference>
<dbReference type="PANTHER" id="PTHR46401">
    <property type="entry name" value="GLYCOSYLTRANSFERASE WBBK-RELATED"/>
    <property type="match status" value="1"/>
</dbReference>
<organism evidence="3 4">
    <name type="scientific">Candidatus Shapirobacteria bacterium CG2_30_35_20</name>
    <dbReference type="NCBI Taxonomy" id="1805376"/>
    <lineage>
        <taxon>Bacteria</taxon>
        <taxon>Candidatus Shapironibacteriota</taxon>
    </lineage>
</organism>
<dbReference type="CDD" id="cd03801">
    <property type="entry name" value="GT4_PimA-like"/>
    <property type="match status" value="1"/>
</dbReference>
<proteinExistence type="predicted"/>
<reference evidence="3 4" key="1">
    <citation type="journal article" date="2016" name="Environ. Microbiol.">
        <title>Genomic resolution of a cold subsurface aquifer community provides metabolic insights for novel microbes adapted to high CO concentrations.</title>
        <authorList>
            <person name="Probst A.J."/>
            <person name="Castelle C.J."/>
            <person name="Singh A."/>
            <person name="Brown C.T."/>
            <person name="Anantharaman K."/>
            <person name="Sharon I."/>
            <person name="Hug L.A."/>
            <person name="Burstein D."/>
            <person name="Emerson J.B."/>
            <person name="Thomas B.C."/>
            <person name="Banfield J.F."/>
        </authorList>
    </citation>
    <scope>NUCLEOTIDE SEQUENCE [LARGE SCALE GENOMIC DNA]</scope>
    <source>
        <strain evidence="3">CG2_30_35_20</strain>
    </source>
</reference>
<dbReference type="SUPFAM" id="SSF53756">
    <property type="entry name" value="UDP-Glycosyltransferase/glycogen phosphorylase"/>
    <property type="match status" value="1"/>
</dbReference>
<dbReference type="PANTHER" id="PTHR46401:SF2">
    <property type="entry name" value="GLYCOSYLTRANSFERASE WBBK-RELATED"/>
    <property type="match status" value="1"/>
</dbReference>
<evidence type="ECO:0000313" key="4">
    <source>
        <dbReference type="Proteomes" id="UP000182344"/>
    </source>
</evidence>
<dbReference type="EMBL" id="MNZO01000009">
    <property type="protein sequence ID" value="OIP87714.1"/>
    <property type="molecule type" value="Genomic_DNA"/>
</dbReference>